<dbReference type="GO" id="GO:1904680">
    <property type="term" value="F:peptide transmembrane transporter activity"/>
    <property type="evidence" value="ECO:0007669"/>
    <property type="project" value="TreeGrafter"/>
</dbReference>
<dbReference type="EMBL" id="BMMZ01000002">
    <property type="protein sequence ID" value="GGL51940.1"/>
    <property type="molecule type" value="Genomic_DNA"/>
</dbReference>
<organism evidence="4 5">
    <name type="scientific">Microlunatus endophyticus</name>
    <dbReference type="NCBI Taxonomy" id="1716077"/>
    <lineage>
        <taxon>Bacteria</taxon>
        <taxon>Bacillati</taxon>
        <taxon>Actinomycetota</taxon>
        <taxon>Actinomycetes</taxon>
        <taxon>Propionibacteriales</taxon>
        <taxon>Propionibacteriaceae</taxon>
        <taxon>Microlunatus</taxon>
    </lineage>
</organism>
<dbReference type="Gene3D" id="3.10.105.10">
    <property type="entry name" value="Dipeptide-binding Protein, Domain 3"/>
    <property type="match status" value="1"/>
</dbReference>
<evidence type="ECO:0000256" key="1">
    <source>
        <dbReference type="ARBA" id="ARBA00022729"/>
    </source>
</evidence>
<evidence type="ECO:0000259" key="3">
    <source>
        <dbReference type="Pfam" id="PF00496"/>
    </source>
</evidence>
<proteinExistence type="predicted"/>
<feature type="domain" description="Solute-binding protein family 5" evidence="3">
    <location>
        <begin position="103"/>
        <end position="449"/>
    </location>
</feature>
<keyword evidence="5" id="KW-1185">Reference proteome</keyword>
<evidence type="ECO:0000313" key="5">
    <source>
        <dbReference type="Proteomes" id="UP000613840"/>
    </source>
</evidence>
<dbReference type="PROSITE" id="PS51257">
    <property type="entry name" value="PROKAR_LIPOPROTEIN"/>
    <property type="match status" value="1"/>
</dbReference>
<dbReference type="AlphaFoldDB" id="A0A917S204"/>
<sequence length="524" mass="56295">MSKPTSAAVRPARRLRIAAGTLLAGIALLAAACSAGAGDNAGGTDGSNNGSTSGGASNQTLQVGLGAAPANLDMTQTAGAAIPQALMYNVYEGLVKLDGKAAVQPLLAKSWTISSDRLTYDFQLQSGVKFSNGDPFTASNVKFSLDRVPKWKANTPTYLAAIKSVDAVSDTEVKINLKEPDNNLLFWLAGPLGAMFDPNEVSNLATTAIGTGPYVVDRYNTNESLILKRNDKYWGTEPKLSQVTLRYYADANAPVNALRSGDIDAVYESQAADQVKQFQSDDRYKVEIGTTQGITVMSMNPGKAPFNDKRVRQAIVYGVDRKAIDTAVTEGLGKVLGAPVPPTDPWYSDLADKYPYDPAKAKQLLAAAGKSKVTVDFNVPNLPYCQTIAQIVKSDLSKVGVTVNLHTQEFPAVWLDKTFTQKDYQLTVINHVESRNIFNYGDPDYYWNYNNPKVQKLLSRAAAAPGDKPYADDMKQVVDVLADDVPGDWLYNAPNIVFAKKSVTGISANDNGVSLDLTGVSNPS</sequence>
<feature type="chain" id="PRO_5037113668" evidence="2">
    <location>
        <begin position="38"/>
        <end position="524"/>
    </location>
</feature>
<dbReference type="GO" id="GO:0042597">
    <property type="term" value="C:periplasmic space"/>
    <property type="evidence" value="ECO:0007669"/>
    <property type="project" value="UniProtKB-ARBA"/>
</dbReference>
<dbReference type="Gene3D" id="3.40.190.10">
    <property type="entry name" value="Periplasmic binding protein-like II"/>
    <property type="match status" value="1"/>
</dbReference>
<dbReference type="RefSeq" id="WP_188893887.1">
    <property type="nucleotide sequence ID" value="NZ_BMMZ01000002.1"/>
</dbReference>
<evidence type="ECO:0000313" key="4">
    <source>
        <dbReference type="EMBL" id="GGL51940.1"/>
    </source>
</evidence>
<reference evidence="4" key="2">
    <citation type="submission" date="2020-09" db="EMBL/GenBank/DDBJ databases">
        <authorList>
            <person name="Sun Q."/>
            <person name="Zhou Y."/>
        </authorList>
    </citation>
    <scope>NUCLEOTIDE SEQUENCE</scope>
    <source>
        <strain evidence="4">CGMCC 4.7306</strain>
    </source>
</reference>
<dbReference type="InterPro" id="IPR000914">
    <property type="entry name" value="SBP_5_dom"/>
</dbReference>
<dbReference type="PANTHER" id="PTHR30290:SF38">
    <property type="entry name" value="D,D-DIPEPTIDE-BINDING PERIPLASMIC PROTEIN DDPA-RELATED"/>
    <property type="match status" value="1"/>
</dbReference>
<dbReference type="InterPro" id="IPR030678">
    <property type="entry name" value="Peptide/Ni-bd"/>
</dbReference>
<evidence type="ECO:0000256" key="2">
    <source>
        <dbReference type="SAM" id="SignalP"/>
    </source>
</evidence>
<dbReference type="GO" id="GO:0015833">
    <property type="term" value="P:peptide transport"/>
    <property type="evidence" value="ECO:0007669"/>
    <property type="project" value="TreeGrafter"/>
</dbReference>
<dbReference type="SUPFAM" id="SSF53850">
    <property type="entry name" value="Periplasmic binding protein-like II"/>
    <property type="match status" value="1"/>
</dbReference>
<accession>A0A917S204</accession>
<dbReference type="Pfam" id="PF00496">
    <property type="entry name" value="SBP_bac_5"/>
    <property type="match status" value="1"/>
</dbReference>
<protein>
    <submittedName>
        <fullName evidence="4">Peptide ABC transporter substrate-binding protein</fullName>
    </submittedName>
</protein>
<name>A0A917S204_9ACTN</name>
<dbReference type="GO" id="GO:0043190">
    <property type="term" value="C:ATP-binding cassette (ABC) transporter complex"/>
    <property type="evidence" value="ECO:0007669"/>
    <property type="project" value="InterPro"/>
</dbReference>
<reference evidence="4" key="1">
    <citation type="journal article" date="2014" name="Int. J. Syst. Evol. Microbiol.">
        <title>Complete genome sequence of Corynebacterium casei LMG S-19264T (=DSM 44701T), isolated from a smear-ripened cheese.</title>
        <authorList>
            <consortium name="US DOE Joint Genome Institute (JGI-PGF)"/>
            <person name="Walter F."/>
            <person name="Albersmeier A."/>
            <person name="Kalinowski J."/>
            <person name="Ruckert C."/>
        </authorList>
    </citation>
    <scope>NUCLEOTIDE SEQUENCE</scope>
    <source>
        <strain evidence="4">CGMCC 4.7306</strain>
    </source>
</reference>
<dbReference type="PANTHER" id="PTHR30290">
    <property type="entry name" value="PERIPLASMIC BINDING COMPONENT OF ABC TRANSPORTER"/>
    <property type="match status" value="1"/>
</dbReference>
<dbReference type="PIRSF" id="PIRSF002741">
    <property type="entry name" value="MppA"/>
    <property type="match status" value="1"/>
</dbReference>
<feature type="signal peptide" evidence="2">
    <location>
        <begin position="1"/>
        <end position="37"/>
    </location>
</feature>
<dbReference type="InterPro" id="IPR039424">
    <property type="entry name" value="SBP_5"/>
</dbReference>
<keyword evidence="1 2" id="KW-0732">Signal</keyword>
<comment type="caution">
    <text evidence="4">The sequence shown here is derived from an EMBL/GenBank/DDBJ whole genome shotgun (WGS) entry which is preliminary data.</text>
</comment>
<dbReference type="Proteomes" id="UP000613840">
    <property type="component" value="Unassembled WGS sequence"/>
</dbReference>
<gene>
    <name evidence="4" type="ORF">GCM10011575_07770</name>
</gene>
<dbReference type="CDD" id="cd08494">
    <property type="entry name" value="PBP2_NikA_DppA_OppA_like_6"/>
    <property type="match status" value="1"/>
</dbReference>